<evidence type="ECO:0000313" key="1">
    <source>
        <dbReference type="EMBL" id="CCI11109.1"/>
    </source>
</evidence>
<protein>
    <submittedName>
        <fullName evidence="1">Uncharacterized protein</fullName>
    </submittedName>
</protein>
<sequence>MVNAQPSPSASSVSDEWDSRMSLMTRKAHSNYEKYIHSSISTDWTRQQGDVYSLSRSPVPPPSKSSDVAIHPEQYRSWLNRFVSKPAGQSLSTCMILAMPWAAFIVFGQLSDVDTYLEC</sequence>
<dbReference type="InParanoid" id="A0A024FWS9"/>
<name>A0A024FWS9_9STRA</name>
<dbReference type="EMBL" id="CAIX01000551">
    <property type="protein sequence ID" value="CCI11109.1"/>
    <property type="molecule type" value="Genomic_DNA"/>
</dbReference>
<comment type="caution">
    <text evidence="1">The sequence shown here is derived from an EMBL/GenBank/DDBJ whole genome shotgun (WGS) entry which is preliminary data.</text>
</comment>
<gene>
    <name evidence="1" type="ORF">BN9_123860</name>
</gene>
<dbReference type="AlphaFoldDB" id="A0A024FWS9"/>
<evidence type="ECO:0000313" key="2">
    <source>
        <dbReference type="Proteomes" id="UP000053237"/>
    </source>
</evidence>
<accession>A0A024FWS9</accession>
<organism evidence="1 2">
    <name type="scientific">Albugo candida</name>
    <dbReference type="NCBI Taxonomy" id="65357"/>
    <lineage>
        <taxon>Eukaryota</taxon>
        <taxon>Sar</taxon>
        <taxon>Stramenopiles</taxon>
        <taxon>Oomycota</taxon>
        <taxon>Peronosporomycetes</taxon>
        <taxon>Albuginales</taxon>
        <taxon>Albuginaceae</taxon>
        <taxon>Albugo</taxon>
    </lineage>
</organism>
<keyword evidence="2" id="KW-1185">Reference proteome</keyword>
<proteinExistence type="predicted"/>
<reference evidence="1 2" key="1">
    <citation type="submission" date="2012-05" db="EMBL/GenBank/DDBJ databases">
        <title>Recombination and specialization in a pathogen metapopulation.</title>
        <authorList>
            <person name="Gardiner A."/>
            <person name="Kemen E."/>
            <person name="Schultz-Larsen T."/>
            <person name="MacLean D."/>
            <person name="Van Oosterhout C."/>
            <person name="Jones J.D.G."/>
        </authorList>
    </citation>
    <scope>NUCLEOTIDE SEQUENCE [LARGE SCALE GENOMIC DNA]</scope>
    <source>
        <strain evidence="1 2">Ac Nc2</strain>
    </source>
</reference>
<dbReference type="Proteomes" id="UP000053237">
    <property type="component" value="Unassembled WGS sequence"/>
</dbReference>